<feature type="region of interest" description="Disordered" evidence="4">
    <location>
        <begin position="90"/>
        <end position="115"/>
    </location>
</feature>
<comment type="similarity">
    <text evidence="1">Belongs to the SdhE FAD assembly factor family.</text>
</comment>
<accession>A0ABY7C1Z1</accession>
<reference evidence="5" key="1">
    <citation type="submission" date="2022-12" db="EMBL/GenBank/DDBJ databases">
        <title>Jiella pelagia sp. nov., isolated from phosphonate enriched culture of Northwest Pacific surface seawater.</title>
        <authorList>
            <person name="Shin D.Y."/>
            <person name="Hwang C.Y."/>
        </authorList>
    </citation>
    <scope>NUCLEOTIDE SEQUENCE</scope>
    <source>
        <strain evidence="5">HL-NP1</strain>
    </source>
</reference>
<dbReference type="EMBL" id="CP114029">
    <property type="protein sequence ID" value="WAP69662.1"/>
    <property type="molecule type" value="Genomic_DNA"/>
</dbReference>
<dbReference type="InterPro" id="IPR036714">
    <property type="entry name" value="SDH_sf"/>
</dbReference>
<organism evidence="5 6">
    <name type="scientific">Jiella pelagia</name>
    <dbReference type="NCBI Taxonomy" id="2986949"/>
    <lineage>
        <taxon>Bacteria</taxon>
        <taxon>Pseudomonadati</taxon>
        <taxon>Pseudomonadota</taxon>
        <taxon>Alphaproteobacteria</taxon>
        <taxon>Hyphomicrobiales</taxon>
        <taxon>Aurantimonadaceae</taxon>
        <taxon>Jiella</taxon>
    </lineage>
</organism>
<dbReference type="InterPro" id="IPR005631">
    <property type="entry name" value="SDH"/>
</dbReference>
<evidence type="ECO:0000256" key="1">
    <source>
        <dbReference type="ARBA" id="ARBA00008571"/>
    </source>
</evidence>
<gene>
    <name evidence="5" type="ORF">OH818_05435</name>
</gene>
<dbReference type="Proteomes" id="UP001164020">
    <property type="component" value="Chromosome"/>
</dbReference>
<dbReference type="Pfam" id="PF03937">
    <property type="entry name" value="Sdh5"/>
    <property type="match status" value="1"/>
</dbReference>
<evidence type="ECO:0000313" key="5">
    <source>
        <dbReference type="EMBL" id="WAP69662.1"/>
    </source>
</evidence>
<evidence type="ECO:0000256" key="2">
    <source>
        <dbReference type="ARBA" id="ARBA00019418"/>
    </source>
</evidence>
<proteinExistence type="inferred from homology"/>
<dbReference type="PANTHER" id="PTHR12469">
    <property type="entry name" value="PROTEIN EMI5 HOMOLOG, MITOCHONDRIAL"/>
    <property type="match status" value="1"/>
</dbReference>
<dbReference type="RefSeq" id="WP_268882098.1">
    <property type="nucleotide sequence ID" value="NZ_CP114029.1"/>
</dbReference>
<evidence type="ECO:0000256" key="3">
    <source>
        <dbReference type="ARBA" id="ARBA00023186"/>
    </source>
</evidence>
<dbReference type="Gene3D" id="1.10.150.250">
    <property type="entry name" value="Flavinator of succinate dehydrogenase"/>
    <property type="match status" value="1"/>
</dbReference>
<keyword evidence="6" id="KW-1185">Reference proteome</keyword>
<evidence type="ECO:0000256" key="4">
    <source>
        <dbReference type="SAM" id="MobiDB-lite"/>
    </source>
</evidence>
<protein>
    <recommendedName>
        <fullName evidence="2">FAD assembly factor SdhE</fullName>
    </recommendedName>
</protein>
<sequence>MTGMQRSSSDLDIRRRKALFRSWHRGIREMDLVLGQFADAKIADLSDDDLGDYEQLMEAQDRDIFMWLTGEAETPDNFDTPVFRQIRAFHVGGDGGGQEPGHMAVGSKDSPETDK</sequence>
<dbReference type="SUPFAM" id="SSF109910">
    <property type="entry name" value="YgfY-like"/>
    <property type="match status" value="1"/>
</dbReference>
<name>A0ABY7C1Z1_9HYPH</name>
<dbReference type="PANTHER" id="PTHR12469:SF2">
    <property type="entry name" value="SUCCINATE DEHYDROGENASE ASSEMBLY FACTOR 2, MITOCHONDRIAL"/>
    <property type="match status" value="1"/>
</dbReference>
<keyword evidence="3" id="KW-0143">Chaperone</keyword>
<evidence type="ECO:0000313" key="6">
    <source>
        <dbReference type="Proteomes" id="UP001164020"/>
    </source>
</evidence>